<sequence length="291" mass="31614">MPLDIVRLFNSEFHARSTDAEFRAGFTLWCKSFHQVPSASIPDDDVSLTRLAEMGRDVKGWKKLRDGALYGWVKCTDGRWYHPVVAEKALEAWNGKKAQRARTSKARLQALLTRLSQAKDSLDSASIEDSIQTLLGTLSQTLSQNEFKSVTESVNASLTEAKRKGKREGEGKGDSSNSVPGGTGAEAPTDSGSMTKDELWSAGKSLLEQSGMPAKQCGTFVGKLVKDYDAETVMDAVRRAVLERPADPASFLKATCQHIAGELAGKNAKPSRHGGFDQIDYREGVAPDGSF</sequence>
<dbReference type="InterPro" id="IPR010781">
    <property type="entry name" value="DUF1376"/>
</dbReference>
<dbReference type="EMBL" id="JPGG01000016">
    <property type="protein sequence ID" value="KGC14535.1"/>
    <property type="molecule type" value="Genomic_DNA"/>
</dbReference>
<organism evidence="2 3">
    <name type="scientific">Burkholderia gladioli</name>
    <name type="common">Pseudomonas marginata</name>
    <name type="synonym">Phytomonas marginata</name>
    <dbReference type="NCBI Taxonomy" id="28095"/>
    <lineage>
        <taxon>Bacteria</taxon>
        <taxon>Pseudomonadati</taxon>
        <taxon>Pseudomonadota</taxon>
        <taxon>Betaproteobacteria</taxon>
        <taxon>Burkholderiales</taxon>
        <taxon>Burkholderiaceae</taxon>
        <taxon>Burkholderia</taxon>
    </lineage>
</organism>
<accession>A0AAW3F3U8</accession>
<evidence type="ECO:0008006" key="4">
    <source>
        <dbReference type="Google" id="ProtNLM"/>
    </source>
</evidence>
<feature type="region of interest" description="Disordered" evidence="1">
    <location>
        <begin position="265"/>
        <end position="291"/>
    </location>
</feature>
<evidence type="ECO:0000256" key="1">
    <source>
        <dbReference type="SAM" id="MobiDB-lite"/>
    </source>
</evidence>
<dbReference type="AlphaFoldDB" id="A0AAW3F3U8"/>
<gene>
    <name evidence="2" type="ORF">DM48_336</name>
</gene>
<evidence type="ECO:0000313" key="2">
    <source>
        <dbReference type="EMBL" id="KGC14535.1"/>
    </source>
</evidence>
<dbReference type="Pfam" id="PF07120">
    <property type="entry name" value="DUF1376"/>
    <property type="match status" value="1"/>
</dbReference>
<protein>
    <recommendedName>
        <fullName evidence="4">DUF1376 domain-containing protein</fullName>
    </recommendedName>
</protein>
<name>A0AAW3F3U8_BURGA</name>
<dbReference type="Proteomes" id="UP000029590">
    <property type="component" value="Unassembled WGS sequence"/>
</dbReference>
<comment type="caution">
    <text evidence="2">The sequence shown here is derived from an EMBL/GenBank/DDBJ whole genome shotgun (WGS) entry which is preliminary data.</text>
</comment>
<dbReference type="RefSeq" id="WP_080752275.1">
    <property type="nucleotide sequence ID" value="NZ_KN150850.1"/>
</dbReference>
<evidence type="ECO:0000313" key="3">
    <source>
        <dbReference type="Proteomes" id="UP000029590"/>
    </source>
</evidence>
<reference evidence="2 3" key="1">
    <citation type="submission" date="2014-04" db="EMBL/GenBank/DDBJ databases">
        <authorList>
            <person name="Bishop-Lilly K.A."/>
            <person name="Broomall S.M."/>
            <person name="Chain P.S."/>
            <person name="Chertkov O."/>
            <person name="Coyne S.R."/>
            <person name="Daligault H.E."/>
            <person name="Davenport K.W."/>
            <person name="Erkkila T."/>
            <person name="Frey K.G."/>
            <person name="Gibbons H.S."/>
            <person name="Gu W."/>
            <person name="Jaissle J."/>
            <person name="Johnson S.L."/>
            <person name="Koroleva G.I."/>
            <person name="Ladner J.T."/>
            <person name="Lo C.-C."/>
            <person name="Minogue T.D."/>
            <person name="Munk C."/>
            <person name="Palacios G.F."/>
            <person name="Redden C.L."/>
            <person name="Rosenzweig C.N."/>
            <person name="Scholz M.B."/>
            <person name="Teshima H."/>
            <person name="Xu Y."/>
        </authorList>
    </citation>
    <scope>NUCLEOTIDE SEQUENCE [LARGE SCALE GENOMIC DNA]</scope>
    <source>
        <strain evidence="3">gladioli</strain>
    </source>
</reference>
<proteinExistence type="predicted"/>
<feature type="region of interest" description="Disordered" evidence="1">
    <location>
        <begin position="160"/>
        <end position="197"/>
    </location>
</feature>